<keyword evidence="1" id="KW-0812">Transmembrane</keyword>
<reference evidence="2" key="1">
    <citation type="journal article" date="2021" name="Proc. Natl. Acad. Sci. U.S.A.">
        <title>A Catalog of Tens of Thousands of Viruses from Human Metagenomes Reveals Hidden Associations with Chronic Diseases.</title>
        <authorList>
            <person name="Tisza M.J."/>
            <person name="Buck C.B."/>
        </authorList>
    </citation>
    <scope>NUCLEOTIDE SEQUENCE</scope>
    <source>
        <strain evidence="2">CtEJj1</strain>
    </source>
</reference>
<keyword evidence="1" id="KW-0472">Membrane</keyword>
<organism evidence="2">
    <name type="scientific">Siphoviridae sp. ctEJj1</name>
    <dbReference type="NCBI Taxonomy" id="2825395"/>
    <lineage>
        <taxon>Viruses</taxon>
        <taxon>Duplodnaviria</taxon>
        <taxon>Heunggongvirae</taxon>
        <taxon>Uroviricota</taxon>
        <taxon>Caudoviricetes</taxon>
    </lineage>
</organism>
<evidence type="ECO:0000313" key="2">
    <source>
        <dbReference type="EMBL" id="DAF90083.1"/>
    </source>
</evidence>
<accession>A0A8S5U6J4</accession>
<name>A0A8S5U6J4_9CAUD</name>
<keyword evidence="1" id="KW-1133">Transmembrane helix</keyword>
<evidence type="ECO:0000256" key="1">
    <source>
        <dbReference type="SAM" id="Phobius"/>
    </source>
</evidence>
<sequence>MKKKVILTAAIIGALSELAAVIYTIHIRSDAVIGGEYFILPFFIVAAYCVLEIIGAAERKKETEIRLTRRTKYGDAVLNHEAFPEYDRETLIHEIFCFEPMKVAVEKLCAYEERGD</sequence>
<proteinExistence type="predicted"/>
<feature type="transmembrane region" description="Helical" evidence="1">
    <location>
        <begin position="36"/>
        <end position="57"/>
    </location>
</feature>
<protein>
    <submittedName>
        <fullName evidence="2">Uncharacterized protein</fullName>
    </submittedName>
</protein>
<dbReference type="EMBL" id="BK016020">
    <property type="protein sequence ID" value="DAF90083.1"/>
    <property type="molecule type" value="Genomic_DNA"/>
</dbReference>